<evidence type="ECO:0000313" key="1">
    <source>
        <dbReference type="EMBL" id="JAR93724.1"/>
    </source>
</evidence>
<accession>A0A147BSH4</accession>
<dbReference type="EMBL" id="GEGO01001680">
    <property type="protein sequence ID" value="JAR93724.1"/>
    <property type="molecule type" value="Transcribed_RNA"/>
</dbReference>
<proteinExistence type="predicted"/>
<sequence>FNVHHKVVINDRTPARCSSTSKRARVGIEPRILGSAARAIASHTPSWCALAHLARLGHQSPLNIYTNSCLQTNRSAPSRRHRRCECAVGKKLAVAH</sequence>
<protein>
    <submittedName>
        <fullName evidence="1">Uncharacterized protein</fullName>
    </submittedName>
</protein>
<organism evidence="1">
    <name type="scientific">Ixodes ricinus</name>
    <name type="common">Common tick</name>
    <name type="synonym">Acarus ricinus</name>
    <dbReference type="NCBI Taxonomy" id="34613"/>
    <lineage>
        <taxon>Eukaryota</taxon>
        <taxon>Metazoa</taxon>
        <taxon>Ecdysozoa</taxon>
        <taxon>Arthropoda</taxon>
        <taxon>Chelicerata</taxon>
        <taxon>Arachnida</taxon>
        <taxon>Acari</taxon>
        <taxon>Parasitiformes</taxon>
        <taxon>Ixodida</taxon>
        <taxon>Ixodoidea</taxon>
        <taxon>Ixodidae</taxon>
        <taxon>Ixodinae</taxon>
        <taxon>Ixodes</taxon>
    </lineage>
</organism>
<feature type="non-terminal residue" evidence="1">
    <location>
        <position position="1"/>
    </location>
</feature>
<reference evidence="1" key="1">
    <citation type="journal article" date="2018" name="PLoS Negl. Trop. Dis.">
        <title>Sialome diversity of ticks revealed by RNAseq of single tick salivary glands.</title>
        <authorList>
            <person name="Perner J."/>
            <person name="Kropackova S."/>
            <person name="Kopacek P."/>
            <person name="Ribeiro J.M."/>
        </authorList>
    </citation>
    <scope>NUCLEOTIDE SEQUENCE</scope>
    <source>
        <strain evidence="1">Siblings of single egg batch collected in Ceske Budejovice</strain>
        <tissue evidence="1">Salivary glands</tissue>
    </source>
</reference>
<dbReference type="AlphaFoldDB" id="A0A147BSH4"/>
<name>A0A147BSH4_IXORI</name>